<dbReference type="PANTHER" id="PTHR31061">
    <property type="entry name" value="LD22376P"/>
    <property type="match status" value="1"/>
</dbReference>
<protein>
    <recommendedName>
        <fullName evidence="2">Heparan-alpha-glucosaminide N-acetyltransferase catalytic domain-containing protein</fullName>
    </recommendedName>
</protein>
<accession>A0AAN9XZA2</accession>
<feature type="transmembrane region" description="Helical" evidence="1">
    <location>
        <begin position="221"/>
        <end position="240"/>
    </location>
</feature>
<dbReference type="EMBL" id="JBBCAQ010000037">
    <property type="protein sequence ID" value="KAK7574033.1"/>
    <property type="molecule type" value="Genomic_DNA"/>
</dbReference>
<feature type="transmembrane region" description="Helical" evidence="1">
    <location>
        <begin position="406"/>
        <end position="428"/>
    </location>
</feature>
<sequence>MDFFENGDSEFSGYNLSELQVDEAYLNVTTLTDGVNVYFLSSDCHECPLTFIRSIVANKSEIIRFSTKHNSLWRFYNDNDSQYRSVSDNSSFICEVKENFGQFGIYELVIDERGCNFEVKKEHVNIYWSLLAVVVGLVLLFIVSKVGWNIWKKCAVTNKVDSSNPLEEHEMNTEHVVKKKIRLKSIDAFRGFALCLMIFVNDGGGQYWFFNHSTWNGLYPADLLFPWFLWIMGACVTLSSKPFEKSSIKKSTILKNILQRTLLLFIFGLSLNTLGIGPVNVNELRIPGVLQRIAISYGITSTINAVLPKLQIKPSTPAKYIYVSLPQWIFHIGVLYVYYYLTFHLDVPGCPSGYLKAGGIQNDGAFANCTGGAAGYIDKIILGERRLWQNPPLRQMYKTEPFDPENILGCLTSVFQTFLGLQAGLILACEAQPKLRRYHFAAWGTVLSVLGLILHFAGLIPLNKNLWSLSFVLVTSGLAFLTLLLFYQLIDVLGLWNGAPFIYPGTYPFKGPLDFTITEH</sequence>
<comment type="caution">
    <text evidence="3">The sequence shown here is derived from an EMBL/GenBank/DDBJ whole genome shotgun (WGS) entry which is preliminary data.</text>
</comment>
<dbReference type="PANTHER" id="PTHR31061:SF24">
    <property type="entry name" value="LD22376P"/>
    <property type="match status" value="1"/>
</dbReference>
<feature type="transmembrane region" description="Helical" evidence="1">
    <location>
        <begin position="320"/>
        <end position="341"/>
    </location>
</feature>
<dbReference type="AlphaFoldDB" id="A0AAN9XZA2"/>
<evidence type="ECO:0000313" key="4">
    <source>
        <dbReference type="Proteomes" id="UP001367676"/>
    </source>
</evidence>
<gene>
    <name evidence="3" type="ORF">V9T40_011224</name>
</gene>
<keyword evidence="1" id="KW-0812">Transmembrane</keyword>
<feature type="transmembrane region" description="Helical" evidence="1">
    <location>
        <begin position="126"/>
        <end position="143"/>
    </location>
</feature>
<dbReference type="Pfam" id="PF07786">
    <property type="entry name" value="HGSNAT_cat"/>
    <property type="match status" value="1"/>
</dbReference>
<evidence type="ECO:0000259" key="2">
    <source>
        <dbReference type="Pfam" id="PF07786"/>
    </source>
</evidence>
<keyword evidence="1" id="KW-1133">Transmembrane helix</keyword>
<evidence type="ECO:0000256" key="1">
    <source>
        <dbReference type="SAM" id="Phobius"/>
    </source>
</evidence>
<keyword evidence="4" id="KW-1185">Reference proteome</keyword>
<organism evidence="3 4">
    <name type="scientific">Parthenolecanium corni</name>
    <dbReference type="NCBI Taxonomy" id="536013"/>
    <lineage>
        <taxon>Eukaryota</taxon>
        <taxon>Metazoa</taxon>
        <taxon>Ecdysozoa</taxon>
        <taxon>Arthropoda</taxon>
        <taxon>Hexapoda</taxon>
        <taxon>Insecta</taxon>
        <taxon>Pterygota</taxon>
        <taxon>Neoptera</taxon>
        <taxon>Paraneoptera</taxon>
        <taxon>Hemiptera</taxon>
        <taxon>Sternorrhyncha</taxon>
        <taxon>Coccoidea</taxon>
        <taxon>Coccidae</taxon>
        <taxon>Parthenolecanium</taxon>
    </lineage>
</organism>
<name>A0AAN9XZA2_9HEMI</name>
<feature type="transmembrane region" description="Helical" evidence="1">
    <location>
        <begin position="261"/>
        <end position="277"/>
    </location>
</feature>
<keyword evidence="1" id="KW-0472">Membrane</keyword>
<dbReference type="InterPro" id="IPR012429">
    <property type="entry name" value="HGSNAT_cat"/>
</dbReference>
<feature type="transmembrane region" description="Helical" evidence="1">
    <location>
        <begin position="289"/>
        <end position="308"/>
    </location>
</feature>
<proteinExistence type="predicted"/>
<feature type="transmembrane region" description="Helical" evidence="1">
    <location>
        <begin position="440"/>
        <end position="460"/>
    </location>
</feature>
<feature type="domain" description="Heparan-alpha-glucosaminide N-acetyltransferase catalytic" evidence="2">
    <location>
        <begin position="182"/>
        <end position="302"/>
    </location>
</feature>
<dbReference type="Proteomes" id="UP001367676">
    <property type="component" value="Unassembled WGS sequence"/>
</dbReference>
<evidence type="ECO:0000313" key="3">
    <source>
        <dbReference type="EMBL" id="KAK7574033.1"/>
    </source>
</evidence>
<feature type="transmembrane region" description="Helical" evidence="1">
    <location>
        <begin position="188"/>
        <end position="209"/>
    </location>
</feature>
<reference evidence="3 4" key="1">
    <citation type="submission" date="2024-03" db="EMBL/GenBank/DDBJ databases">
        <title>Adaptation during the transition from Ophiocordyceps entomopathogen to insect associate is accompanied by gene loss and intensified selection.</title>
        <authorList>
            <person name="Ward C.M."/>
            <person name="Onetto C.A."/>
            <person name="Borneman A.R."/>
        </authorList>
    </citation>
    <scope>NUCLEOTIDE SEQUENCE [LARGE SCALE GENOMIC DNA]</scope>
    <source>
        <strain evidence="3">AWRI1</strain>
        <tissue evidence="3">Single Adult Female</tissue>
    </source>
</reference>
<feature type="transmembrane region" description="Helical" evidence="1">
    <location>
        <begin position="466"/>
        <end position="487"/>
    </location>
</feature>